<gene>
    <name evidence="2" type="ORF">TCM_040333</name>
</gene>
<dbReference type="InParanoid" id="A0A061GSD0"/>
<dbReference type="Gramene" id="EOY32421">
    <property type="protein sequence ID" value="EOY32421"/>
    <property type="gene ID" value="TCM_040333"/>
</dbReference>
<proteinExistence type="predicted"/>
<dbReference type="InterPro" id="IPR013103">
    <property type="entry name" value="RVT_2"/>
</dbReference>
<evidence type="ECO:0000313" key="2">
    <source>
        <dbReference type="EMBL" id="EOY32421.1"/>
    </source>
</evidence>
<reference evidence="2 3" key="1">
    <citation type="journal article" date="2013" name="Genome Biol.">
        <title>The genome sequence of the most widely cultivated cacao type and its use to identify candidate genes regulating pod color.</title>
        <authorList>
            <person name="Motamayor J.C."/>
            <person name="Mockaitis K."/>
            <person name="Schmutz J."/>
            <person name="Haiminen N."/>
            <person name="Iii D.L."/>
            <person name="Cornejo O."/>
            <person name="Findley S.D."/>
            <person name="Zheng P."/>
            <person name="Utro F."/>
            <person name="Royaert S."/>
            <person name="Saski C."/>
            <person name="Jenkins J."/>
            <person name="Podicheti R."/>
            <person name="Zhao M."/>
            <person name="Scheffler B.E."/>
            <person name="Stack J.C."/>
            <person name="Feltus F.A."/>
            <person name="Mustiga G.M."/>
            <person name="Amores F."/>
            <person name="Phillips W."/>
            <person name="Marelli J.P."/>
            <person name="May G.D."/>
            <person name="Shapiro H."/>
            <person name="Ma J."/>
            <person name="Bustamante C.D."/>
            <person name="Schnell R.J."/>
            <person name="Main D."/>
            <person name="Gilbert D."/>
            <person name="Parida L."/>
            <person name="Kuhn D.N."/>
        </authorList>
    </citation>
    <scope>NUCLEOTIDE SEQUENCE [LARGE SCALE GENOMIC DNA]</scope>
    <source>
        <strain evidence="3">cv. Matina 1-6</strain>
    </source>
</reference>
<feature type="domain" description="Reverse transcriptase Ty1/copia-type" evidence="1">
    <location>
        <begin position="8"/>
        <end position="62"/>
    </location>
</feature>
<sequence length="82" mass="9589">MPNTKSSSLREKLAIRFERKNLGELKHFLGLEVSEIKEGLFLSQSYIKKLVEKFDMADCKAMEQNLNLRSNEGCFFVIFDHF</sequence>
<evidence type="ECO:0000259" key="1">
    <source>
        <dbReference type="Pfam" id="PF07727"/>
    </source>
</evidence>
<dbReference type="Pfam" id="PF07727">
    <property type="entry name" value="RVT_2"/>
    <property type="match status" value="1"/>
</dbReference>
<organism evidence="2 3">
    <name type="scientific">Theobroma cacao</name>
    <name type="common">Cacao</name>
    <name type="synonym">Cocoa</name>
    <dbReference type="NCBI Taxonomy" id="3641"/>
    <lineage>
        <taxon>Eukaryota</taxon>
        <taxon>Viridiplantae</taxon>
        <taxon>Streptophyta</taxon>
        <taxon>Embryophyta</taxon>
        <taxon>Tracheophyta</taxon>
        <taxon>Spermatophyta</taxon>
        <taxon>Magnoliopsida</taxon>
        <taxon>eudicotyledons</taxon>
        <taxon>Gunneridae</taxon>
        <taxon>Pentapetalae</taxon>
        <taxon>rosids</taxon>
        <taxon>malvids</taxon>
        <taxon>Malvales</taxon>
        <taxon>Malvaceae</taxon>
        <taxon>Byttnerioideae</taxon>
        <taxon>Theobroma</taxon>
    </lineage>
</organism>
<dbReference type="AlphaFoldDB" id="A0A061GSD0"/>
<dbReference type="EMBL" id="CM001887">
    <property type="protein sequence ID" value="EOY32421.1"/>
    <property type="molecule type" value="Genomic_DNA"/>
</dbReference>
<name>A0A061GSD0_THECC</name>
<accession>A0A061GSD0</accession>
<protein>
    <recommendedName>
        <fullName evidence="1">Reverse transcriptase Ty1/copia-type domain-containing protein</fullName>
    </recommendedName>
</protein>
<keyword evidence="3" id="KW-1185">Reference proteome</keyword>
<dbReference type="HOGENOM" id="CLU_2563056_0_0_1"/>
<dbReference type="Proteomes" id="UP000026915">
    <property type="component" value="Chromosome 9"/>
</dbReference>
<evidence type="ECO:0000313" key="3">
    <source>
        <dbReference type="Proteomes" id="UP000026915"/>
    </source>
</evidence>